<evidence type="ECO:0000256" key="3">
    <source>
        <dbReference type="ARBA" id="ARBA00022448"/>
    </source>
</evidence>
<dbReference type="SUPFAM" id="SSF161098">
    <property type="entry name" value="MetI-like"/>
    <property type="match status" value="1"/>
</dbReference>
<dbReference type="RefSeq" id="WP_116226179.1">
    <property type="nucleotide sequence ID" value="NZ_AP018437.1"/>
</dbReference>
<keyword evidence="7 8" id="KW-0472">Membrane</keyword>
<dbReference type="OrthoDB" id="8404154at2"/>
<name>A0A347ZWU7_9CHLR</name>
<evidence type="ECO:0000256" key="2">
    <source>
        <dbReference type="ARBA" id="ARBA00007069"/>
    </source>
</evidence>
<evidence type="ECO:0000256" key="1">
    <source>
        <dbReference type="ARBA" id="ARBA00004651"/>
    </source>
</evidence>
<dbReference type="AlphaFoldDB" id="A0A347ZWU7"/>
<feature type="transmembrane region" description="Helical" evidence="8">
    <location>
        <begin position="150"/>
        <end position="178"/>
    </location>
</feature>
<feature type="transmembrane region" description="Helical" evidence="8">
    <location>
        <begin position="258"/>
        <end position="279"/>
    </location>
</feature>
<keyword evidence="5 8" id="KW-0812">Transmembrane</keyword>
<dbReference type="CDD" id="cd06261">
    <property type="entry name" value="TM_PBP2"/>
    <property type="match status" value="1"/>
</dbReference>
<dbReference type="PANTHER" id="PTHR42929:SF1">
    <property type="entry name" value="INNER MEMBRANE ABC TRANSPORTER PERMEASE PROTEIN YDCU-RELATED"/>
    <property type="match status" value="1"/>
</dbReference>
<proteinExistence type="inferred from homology"/>
<dbReference type="PROSITE" id="PS50928">
    <property type="entry name" value="ABC_TM1"/>
    <property type="match status" value="1"/>
</dbReference>
<sequence>MDKKSKNQRLAGAKNWLGFVPFLLFCFAFEFVPIIFLFRGSFIDKATKGFTLNHYAAMGKAIYINSFLNSVKISGLTAVIGVIFGTLIGYAIYRLPSERFRNALISLSDVTTNFSGAPLAFAFVIILGMNGVITQFLIKYFNYQLYPDFSIYSFSGLVLAYVYFQLPLMVLIIIPAFVGIKKQWQESAESLGANTLQFWWHIGIPVLAPSLIAGLTLLFANAFGAYATAYTLVESQLSLVTLQIGYMIAGEVRHDPGIGMVMAIISLLIMGLSIAIYQISTTRVRRWSK</sequence>
<evidence type="ECO:0000313" key="10">
    <source>
        <dbReference type="EMBL" id="REG05521.1"/>
    </source>
</evidence>
<dbReference type="Pfam" id="PF00528">
    <property type="entry name" value="BPD_transp_1"/>
    <property type="match status" value="1"/>
</dbReference>
<evidence type="ECO:0000256" key="8">
    <source>
        <dbReference type="RuleBase" id="RU363032"/>
    </source>
</evidence>
<dbReference type="Proteomes" id="UP000256388">
    <property type="component" value="Unassembled WGS sequence"/>
</dbReference>
<keyword evidence="11" id="KW-1185">Reference proteome</keyword>
<feature type="transmembrane region" description="Helical" evidence="8">
    <location>
        <begin position="73"/>
        <end position="93"/>
    </location>
</feature>
<dbReference type="GO" id="GO:0005886">
    <property type="term" value="C:plasma membrane"/>
    <property type="evidence" value="ECO:0007669"/>
    <property type="project" value="UniProtKB-SubCell"/>
</dbReference>
<evidence type="ECO:0000256" key="7">
    <source>
        <dbReference type="ARBA" id="ARBA00023136"/>
    </source>
</evidence>
<feature type="transmembrane region" description="Helical" evidence="8">
    <location>
        <begin position="16"/>
        <end position="38"/>
    </location>
</feature>
<protein>
    <submittedName>
        <fullName evidence="10">Putative spermidine/putrescine transport system permease protein</fullName>
    </submittedName>
</protein>
<evidence type="ECO:0000256" key="4">
    <source>
        <dbReference type="ARBA" id="ARBA00022475"/>
    </source>
</evidence>
<dbReference type="InterPro" id="IPR035906">
    <property type="entry name" value="MetI-like_sf"/>
</dbReference>
<comment type="caution">
    <text evidence="10">The sequence shown here is derived from an EMBL/GenBank/DDBJ whole genome shotgun (WGS) entry which is preliminary data.</text>
</comment>
<comment type="subcellular location">
    <subcellularLocation>
        <location evidence="1 8">Cell membrane</location>
        <topology evidence="1 8">Multi-pass membrane protein</topology>
    </subcellularLocation>
</comment>
<organism evidence="10 11">
    <name type="scientific">Pelolinea submarina</name>
    <dbReference type="NCBI Taxonomy" id="913107"/>
    <lineage>
        <taxon>Bacteria</taxon>
        <taxon>Bacillati</taxon>
        <taxon>Chloroflexota</taxon>
        <taxon>Anaerolineae</taxon>
        <taxon>Anaerolineales</taxon>
        <taxon>Anaerolineaceae</taxon>
        <taxon>Pelolinea</taxon>
    </lineage>
</organism>
<dbReference type="EMBL" id="QUMS01000005">
    <property type="protein sequence ID" value="REG05521.1"/>
    <property type="molecule type" value="Genomic_DNA"/>
</dbReference>
<evidence type="ECO:0000313" key="11">
    <source>
        <dbReference type="Proteomes" id="UP000256388"/>
    </source>
</evidence>
<feature type="transmembrane region" description="Helical" evidence="8">
    <location>
        <begin position="198"/>
        <end position="220"/>
    </location>
</feature>
<feature type="transmembrane region" description="Helical" evidence="8">
    <location>
        <begin position="113"/>
        <end position="138"/>
    </location>
</feature>
<dbReference type="InterPro" id="IPR000515">
    <property type="entry name" value="MetI-like"/>
</dbReference>
<feature type="domain" description="ABC transmembrane type-1" evidence="9">
    <location>
        <begin position="67"/>
        <end position="280"/>
    </location>
</feature>
<dbReference type="PANTHER" id="PTHR42929">
    <property type="entry name" value="INNER MEMBRANE ABC TRANSPORTER PERMEASE PROTEIN YDCU-RELATED-RELATED"/>
    <property type="match status" value="1"/>
</dbReference>
<dbReference type="Gene3D" id="1.10.3720.10">
    <property type="entry name" value="MetI-like"/>
    <property type="match status" value="1"/>
</dbReference>
<gene>
    <name evidence="10" type="ORF">DFR64_2925</name>
</gene>
<comment type="similarity">
    <text evidence="2">Belongs to the binding-protein-dependent transport system permease family. CysTW subfamily.</text>
</comment>
<reference evidence="10 11" key="1">
    <citation type="submission" date="2018-08" db="EMBL/GenBank/DDBJ databases">
        <title>Genomic Encyclopedia of Type Strains, Phase IV (KMG-IV): sequencing the most valuable type-strain genomes for metagenomic binning, comparative biology and taxonomic classification.</title>
        <authorList>
            <person name="Goeker M."/>
        </authorList>
    </citation>
    <scope>NUCLEOTIDE SEQUENCE [LARGE SCALE GENOMIC DNA]</scope>
    <source>
        <strain evidence="10 11">DSM 23923</strain>
    </source>
</reference>
<keyword evidence="3 8" id="KW-0813">Transport</keyword>
<evidence type="ECO:0000259" key="9">
    <source>
        <dbReference type="PROSITE" id="PS50928"/>
    </source>
</evidence>
<keyword evidence="6 8" id="KW-1133">Transmembrane helix</keyword>
<evidence type="ECO:0000256" key="5">
    <source>
        <dbReference type="ARBA" id="ARBA00022692"/>
    </source>
</evidence>
<evidence type="ECO:0000256" key="6">
    <source>
        <dbReference type="ARBA" id="ARBA00022989"/>
    </source>
</evidence>
<accession>A0A347ZWU7</accession>
<dbReference type="GO" id="GO:0055085">
    <property type="term" value="P:transmembrane transport"/>
    <property type="evidence" value="ECO:0007669"/>
    <property type="project" value="InterPro"/>
</dbReference>
<keyword evidence="4" id="KW-1003">Cell membrane</keyword>